<feature type="coiled-coil region" evidence="2">
    <location>
        <begin position="74"/>
        <end position="213"/>
    </location>
</feature>
<evidence type="ECO:0000256" key="2">
    <source>
        <dbReference type="SAM" id="Coils"/>
    </source>
</evidence>
<evidence type="ECO:0000256" key="1">
    <source>
        <dbReference type="PROSITE-ProRule" id="PRU00473"/>
    </source>
</evidence>
<keyword evidence="3" id="KW-1133">Transmembrane helix</keyword>
<accession>A0A972J956</accession>
<evidence type="ECO:0000313" key="6">
    <source>
        <dbReference type="Proteomes" id="UP000599523"/>
    </source>
</evidence>
<dbReference type="InterPro" id="IPR050330">
    <property type="entry name" value="Bact_OuterMem_StrucFunc"/>
</dbReference>
<dbReference type="Gene3D" id="3.30.1330.60">
    <property type="entry name" value="OmpA-like domain"/>
    <property type="match status" value="1"/>
</dbReference>
<dbReference type="SUPFAM" id="SSF103088">
    <property type="entry name" value="OmpA-like"/>
    <property type="match status" value="1"/>
</dbReference>
<evidence type="ECO:0000259" key="4">
    <source>
        <dbReference type="PROSITE" id="PS51123"/>
    </source>
</evidence>
<dbReference type="GO" id="GO:0016020">
    <property type="term" value="C:membrane"/>
    <property type="evidence" value="ECO:0007669"/>
    <property type="project" value="UniProtKB-UniRule"/>
</dbReference>
<dbReference type="InterPro" id="IPR006665">
    <property type="entry name" value="OmpA-like"/>
</dbReference>
<dbReference type="AlphaFoldDB" id="A0A972J956"/>
<keyword evidence="2" id="KW-0175">Coiled coil</keyword>
<keyword evidence="3" id="KW-0812">Transmembrane</keyword>
<dbReference type="PANTHER" id="PTHR30329:SF21">
    <property type="entry name" value="LIPOPROTEIN YIAD-RELATED"/>
    <property type="match status" value="1"/>
</dbReference>
<comment type="caution">
    <text evidence="5">The sequence shown here is derived from an EMBL/GenBank/DDBJ whole genome shotgun (WGS) entry which is preliminary data.</text>
</comment>
<dbReference type="NCBIfam" id="NF006543">
    <property type="entry name" value="PRK09039.1-2"/>
    <property type="match status" value="1"/>
</dbReference>
<keyword evidence="1 3" id="KW-0472">Membrane</keyword>
<protein>
    <submittedName>
        <fullName evidence="5">Peptidoglycan -binding protein</fullName>
    </submittedName>
</protein>
<evidence type="ECO:0000256" key="3">
    <source>
        <dbReference type="SAM" id="Phobius"/>
    </source>
</evidence>
<proteinExistence type="predicted"/>
<dbReference type="Pfam" id="PF00691">
    <property type="entry name" value="OmpA"/>
    <property type="match status" value="1"/>
</dbReference>
<dbReference type="PANTHER" id="PTHR30329">
    <property type="entry name" value="STATOR ELEMENT OF FLAGELLAR MOTOR COMPLEX"/>
    <property type="match status" value="1"/>
</dbReference>
<dbReference type="PROSITE" id="PS51123">
    <property type="entry name" value="OMPA_2"/>
    <property type="match status" value="1"/>
</dbReference>
<gene>
    <name evidence="5" type="ORF">GPA21_16095</name>
</gene>
<feature type="domain" description="OmpA-like" evidence="4">
    <location>
        <begin position="263"/>
        <end position="389"/>
    </location>
</feature>
<organism evidence="5 6">
    <name type="scientific">Azoarcus taiwanensis</name>
    <dbReference type="NCBI Taxonomy" id="666964"/>
    <lineage>
        <taxon>Bacteria</taxon>
        <taxon>Pseudomonadati</taxon>
        <taxon>Pseudomonadota</taxon>
        <taxon>Betaproteobacteria</taxon>
        <taxon>Rhodocyclales</taxon>
        <taxon>Zoogloeaceae</taxon>
        <taxon>Azoarcus</taxon>
    </lineage>
</organism>
<dbReference type="CDD" id="cd07185">
    <property type="entry name" value="OmpA_C-like"/>
    <property type="match status" value="1"/>
</dbReference>
<keyword evidence="6" id="KW-1185">Reference proteome</keyword>
<dbReference type="InterPro" id="IPR036737">
    <property type="entry name" value="OmpA-like_sf"/>
</dbReference>
<dbReference type="Proteomes" id="UP000599523">
    <property type="component" value="Unassembled WGS sequence"/>
</dbReference>
<dbReference type="EMBL" id="WTVM01000124">
    <property type="protein sequence ID" value="NMG04479.1"/>
    <property type="molecule type" value="Genomic_DNA"/>
</dbReference>
<evidence type="ECO:0000313" key="5">
    <source>
        <dbReference type="EMBL" id="NMG04479.1"/>
    </source>
</evidence>
<reference evidence="5" key="1">
    <citation type="submission" date="2019-12" db="EMBL/GenBank/DDBJ databases">
        <title>Comparative genomics gives insights into the taxonomy of the Azoarcus-Aromatoleum group and reveals separate origins of nif in the plant-associated Azoarcus and non-plant-associated Aromatoleum sub-groups.</title>
        <authorList>
            <person name="Lafos M."/>
            <person name="Maluk M."/>
            <person name="Batista M."/>
            <person name="Junghare M."/>
            <person name="Carmona M."/>
            <person name="Faoro H."/>
            <person name="Cruz L.M."/>
            <person name="Battistoni F."/>
            <person name="De Souza E."/>
            <person name="Pedrosa F."/>
            <person name="Chen W.-M."/>
            <person name="Poole P.S."/>
            <person name="Dixon R.A."/>
            <person name="James E.K."/>
        </authorList>
    </citation>
    <scope>NUCLEOTIDE SEQUENCE</scope>
    <source>
        <strain evidence="5">NSC3</strain>
    </source>
</reference>
<sequence>MAVLSRRRRALDFWPGFVDAISALLMVMVFVILIFVIGQFVLSDAVSGRDRALDRLNAELALLVDTLTMESKARATAEAQIGELRATLARLGEERDRLTLDLERAGEERAALTGTLEQTRSALAATESDLAEQEELAARLIADISVLERMKSELETEVARLASDLDTSERGLKDQVEVSERALAQVEMLNRQVAEVRLQLEQLNAALAAAEASVSERDLEIEDLGRQLNLALAARVQELARFRSEFFGRLRAVLGERDDIQIVGDRFVFASEVLFATASDEVSEDGLRQLLRLAETLKTIAEDIPEDLPWVLQVDGHTDRRPISTARFPSNWELSTARALAIVKFLRDQGVPAQRLAATGYGEYHPLDPADTAEAFARNRRIELKLTSR</sequence>
<dbReference type="RefSeq" id="WP_168989150.1">
    <property type="nucleotide sequence ID" value="NZ_CAWPHM010000027.1"/>
</dbReference>
<feature type="transmembrane region" description="Helical" evidence="3">
    <location>
        <begin position="20"/>
        <end position="42"/>
    </location>
</feature>
<name>A0A972J956_9RHOO</name>